<dbReference type="AlphaFoldDB" id="A0A934TZD8"/>
<keyword evidence="2" id="KW-0547">Nucleotide-binding</keyword>
<feature type="domain" description="HD-CE" evidence="5">
    <location>
        <begin position="3"/>
        <end position="147"/>
    </location>
</feature>
<dbReference type="InterPro" id="IPR056471">
    <property type="entry name" value="HD-CE"/>
</dbReference>
<keyword evidence="4" id="KW-0143">Chaperone</keyword>
<dbReference type="Pfam" id="PF13589">
    <property type="entry name" value="HATPase_c_3"/>
    <property type="match status" value="1"/>
</dbReference>
<dbReference type="GO" id="GO:0016887">
    <property type="term" value="F:ATP hydrolysis activity"/>
    <property type="evidence" value="ECO:0007669"/>
    <property type="project" value="InterPro"/>
</dbReference>
<dbReference type="SUPFAM" id="SSF55874">
    <property type="entry name" value="ATPase domain of HSP90 chaperone/DNA topoisomerase II/histidine kinase"/>
    <property type="match status" value="1"/>
</dbReference>
<accession>A0A934TZD8</accession>
<evidence type="ECO:0000313" key="7">
    <source>
        <dbReference type="Proteomes" id="UP000633365"/>
    </source>
</evidence>
<evidence type="ECO:0000256" key="1">
    <source>
        <dbReference type="ARBA" id="ARBA00008239"/>
    </source>
</evidence>
<dbReference type="Proteomes" id="UP000633365">
    <property type="component" value="Unassembled WGS sequence"/>
</dbReference>
<dbReference type="Gene3D" id="3.30.565.10">
    <property type="entry name" value="Histidine kinase-like ATPase, C-terminal domain"/>
    <property type="match status" value="1"/>
</dbReference>
<comment type="caution">
    <text evidence="6">The sequence shown here is derived from an EMBL/GenBank/DDBJ whole genome shotgun (WGS) entry which is preliminary data.</text>
</comment>
<keyword evidence="3 6" id="KW-0067">ATP-binding</keyword>
<evidence type="ECO:0000256" key="2">
    <source>
        <dbReference type="ARBA" id="ARBA00022741"/>
    </source>
</evidence>
<dbReference type="RefSeq" id="WP_201426947.1">
    <property type="nucleotide sequence ID" value="NZ_JAEQMG010000040.1"/>
</dbReference>
<dbReference type="EMBL" id="JAEQMG010000040">
    <property type="protein sequence ID" value="MBK6087643.1"/>
    <property type="molecule type" value="Genomic_DNA"/>
</dbReference>
<dbReference type="GO" id="GO:0005524">
    <property type="term" value="F:ATP binding"/>
    <property type="evidence" value="ECO:0007669"/>
    <property type="project" value="UniProtKB-KW"/>
</dbReference>
<dbReference type="InterPro" id="IPR020575">
    <property type="entry name" value="Hsp90_N"/>
</dbReference>
<organism evidence="6 7">
    <name type="scientific">Ruminococcus difficilis</name>
    <dbReference type="NCBI Taxonomy" id="2763069"/>
    <lineage>
        <taxon>Bacteria</taxon>
        <taxon>Bacillati</taxon>
        <taxon>Bacillota</taxon>
        <taxon>Clostridia</taxon>
        <taxon>Eubacteriales</taxon>
        <taxon>Oscillospiraceae</taxon>
        <taxon>Ruminococcus</taxon>
    </lineage>
</organism>
<protein>
    <submittedName>
        <fullName evidence="6">ATP-binding protein</fullName>
    </submittedName>
</protein>
<evidence type="ECO:0000256" key="4">
    <source>
        <dbReference type="ARBA" id="ARBA00023186"/>
    </source>
</evidence>
<gene>
    <name evidence="6" type="ORF">JKK62_03085</name>
</gene>
<keyword evidence="7" id="KW-1185">Reference proteome</keyword>
<dbReference type="InterPro" id="IPR001404">
    <property type="entry name" value="Hsp90_fam"/>
</dbReference>
<sequence length="919" mass="108238">MEIWQEYIRQTHALRSGKRIRDYFWNLDSSVASALDKICVGHWLDIADISEAKSYYKDDSVNGETVNVKALTIYIRLIDLFDLAQDRTPYVLWKYVNPQNKYSKMEWKKHRALNPITCPDYDSGRVLRISGSTDDHEVYAALMDYKKLCERYFKESIDFLLNMSDPRCEFDVHLLDWRIEPRNFKPIDIGFSLDKQQIFNVLSDEIYNSHPYVYVRELIQNSLDAVALRKEILDRKKVGGDNIGHIYLEFNQDSNSDYILICRDDGIGMNEYVLKNYFSVLGKSYYESNDFKNKGLKMHSISKFGIGILSCFSVADQMEIITKREPYMEEGSKGLRVIINDIQRTFRVEELPDYKSTVGTEIKLHISAAQLYAQLKKNDIDISKYSITDYLQMLLQYIDYPVFVNEQGKHTVLLSPEYDKDKLQKVFPEYEDYKIVLLEERFPVEQIVNEYDIDTFNKYYKIVRVDLQDDLGIENIRGCMFFAVLKDNNTEVRNNTAGWPASVVDINVKERVRWIQSHFWDEDFWRAKRNNRIIDVYNKGILLEKGSEGIDRIVYNFRSNLYPSPYIMVNYPDTINSISVSRFSMISEKNILKKMLNKLGEYVANKYFSELPDDDNYLYWRSLTYLLTQFHLSPQNIPLEEFKDLYFPFIDEKGTLIYEKTTEKSEIRLLPISQGSVATHYNSTGEIKLESKWKYGKCLLTDRSSRFCESIQDYISNIIIELLEESHYMSKIDFYNDAESKEPVYQIIYSIGDHKNLVQRICEILSDFDVSIDEDWSELKKALRILTHSTKILSFTEEYSKLFAFGKRFYNVNNPKVQMLIKYHWFFEYYSKNLKVDQSIIDAKKDAFYQLPLITTSYKDAKVTWSFAELNKALSEVHSWIKTVFPELSGNEVVLSKEDFMANSIRIVSDDSFKYLEQM</sequence>
<evidence type="ECO:0000256" key="3">
    <source>
        <dbReference type="ARBA" id="ARBA00022840"/>
    </source>
</evidence>
<dbReference type="GO" id="GO:0140662">
    <property type="term" value="F:ATP-dependent protein folding chaperone"/>
    <property type="evidence" value="ECO:0007669"/>
    <property type="project" value="InterPro"/>
</dbReference>
<dbReference type="PANTHER" id="PTHR11528">
    <property type="entry name" value="HEAT SHOCK PROTEIN 90 FAMILY MEMBER"/>
    <property type="match status" value="1"/>
</dbReference>
<evidence type="ECO:0000259" key="5">
    <source>
        <dbReference type="Pfam" id="PF24391"/>
    </source>
</evidence>
<reference evidence="6" key="1">
    <citation type="submission" date="2021-01" db="EMBL/GenBank/DDBJ databases">
        <title>Genome public.</title>
        <authorList>
            <person name="Liu C."/>
            <person name="Sun Q."/>
        </authorList>
    </citation>
    <scope>NUCLEOTIDE SEQUENCE</scope>
    <source>
        <strain evidence="6">M6</strain>
    </source>
</reference>
<evidence type="ECO:0000313" key="6">
    <source>
        <dbReference type="EMBL" id="MBK6087643.1"/>
    </source>
</evidence>
<dbReference type="PRINTS" id="PR00775">
    <property type="entry name" value="HEATSHOCK90"/>
</dbReference>
<dbReference type="Pfam" id="PF24391">
    <property type="entry name" value="HD-CE"/>
    <property type="match status" value="1"/>
</dbReference>
<name>A0A934TZD8_9FIRM</name>
<comment type="similarity">
    <text evidence="1">Belongs to the heat shock protein 90 family.</text>
</comment>
<dbReference type="InterPro" id="IPR036890">
    <property type="entry name" value="HATPase_C_sf"/>
</dbReference>
<dbReference type="GO" id="GO:0051082">
    <property type="term" value="F:unfolded protein binding"/>
    <property type="evidence" value="ECO:0007669"/>
    <property type="project" value="InterPro"/>
</dbReference>
<proteinExistence type="inferred from homology"/>